<proteinExistence type="predicted"/>
<dbReference type="Pfam" id="PF12937">
    <property type="entry name" value="F-box-like"/>
    <property type="match status" value="1"/>
</dbReference>
<name>A0A9W8RLF6_9HYPO</name>
<evidence type="ECO:0000259" key="1">
    <source>
        <dbReference type="Pfam" id="PF12937"/>
    </source>
</evidence>
<dbReference type="InterPro" id="IPR036047">
    <property type="entry name" value="F-box-like_dom_sf"/>
</dbReference>
<dbReference type="InterPro" id="IPR001810">
    <property type="entry name" value="F-box_dom"/>
</dbReference>
<dbReference type="PANTHER" id="PTHR42057:SF2">
    <property type="entry name" value="F-BOX DOMAIN PROTEIN (AFU_ORTHOLOGUE AFUA_4G00200)-RELATED"/>
    <property type="match status" value="1"/>
</dbReference>
<keyword evidence="3" id="KW-1185">Reference proteome</keyword>
<sequence>MPQDIPNEVLSTIFSYLMDPSQKHRLHHDFIVNIWPVRLVCRKWNNLATQQLFRTLPLYHTEETAEEGFSSWQHLINSSAIRSAARRVTIESAPWDDLDDGRDLTTWATWADKGEWPEFTSAIDRIRDLPHLNALEVRFSGYCVGRAGDQSDPRYESAATRQQTLQRVLEAMKQRTADNPMATVIRELVFEGLQNMPLPKSLTDGLLQDIKGLHILIVSEEKETPEAAIHLHEMSQFGPYLQGTFLPSVAEQLVELTICDGFWGAIPGEFNGNGLNFPNIKTLTLGGYIISRRDQFDWVLAQQSLTSLSLHSCTIASHCLVLQPDFASWGVDLRGWKWVADPPDEEYLERSAGISYTGTPGKPPITPGWYVKDLRWETIFDSIREKLPNLRAFSFTKELWSTFFRNIGCAHAESMVQRYLGFSQAWCELWEYNMRGCNYVEENRPGKPEELLTLTEVADRRALESLIRTTEVRRVGLRTDSTKLSI</sequence>
<dbReference type="Proteomes" id="UP001152049">
    <property type="component" value="Unassembled WGS sequence"/>
</dbReference>
<organism evidence="2 3">
    <name type="scientific">Fusarium torreyae</name>
    <dbReference type="NCBI Taxonomy" id="1237075"/>
    <lineage>
        <taxon>Eukaryota</taxon>
        <taxon>Fungi</taxon>
        <taxon>Dikarya</taxon>
        <taxon>Ascomycota</taxon>
        <taxon>Pezizomycotina</taxon>
        <taxon>Sordariomycetes</taxon>
        <taxon>Hypocreomycetidae</taxon>
        <taxon>Hypocreales</taxon>
        <taxon>Nectriaceae</taxon>
        <taxon>Fusarium</taxon>
    </lineage>
</organism>
<dbReference type="OrthoDB" id="3140657at2759"/>
<gene>
    <name evidence="2" type="ORF">NW762_014603</name>
</gene>
<dbReference type="PANTHER" id="PTHR42057">
    <property type="entry name" value="F-BOX DOMAIN PROTEIN (AFU_ORTHOLOGUE AFUA_4G00200)"/>
    <property type="match status" value="1"/>
</dbReference>
<dbReference type="AlphaFoldDB" id="A0A9W8RLF6"/>
<comment type="caution">
    <text evidence="2">The sequence shown here is derived from an EMBL/GenBank/DDBJ whole genome shotgun (WGS) entry which is preliminary data.</text>
</comment>
<protein>
    <recommendedName>
        <fullName evidence="1">F-box domain-containing protein</fullName>
    </recommendedName>
</protein>
<evidence type="ECO:0000313" key="2">
    <source>
        <dbReference type="EMBL" id="KAJ4244221.1"/>
    </source>
</evidence>
<dbReference type="Gene3D" id="1.20.1280.50">
    <property type="match status" value="1"/>
</dbReference>
<evidence type="ECO:0000313" key="3">
    <source>
        <dbReference type="Proteomes" id="UP001152049"/>
    </source>
</evidence>
<dbReference type="CDD" id="cd09917">
    <property type="entry name" value="F-box_SF"/>
    <property type="match status" value="1"/>
</dbReference>
<feature type="domain" description="F-box" evidence="1">
    <location>
        <begin position="4"/>
        <end position="55"/>
    </location>
</feature>
<dbReference type="SUPFAM" id="SSF81383">
    <property type="entry name" value="F-box domain"/>
    <property type="match status" value="1"/>
</dbReference>
<accession>A0A9W8RLF6</accession>
<dbReference type="EMBL" id="JAOQAZ010000052">
    <property type="protein sequence ID" value="KAJ4244221.1"/>
    <property type="molecule type" value="Genomic_DNA"/>
</dbReference>
<reference evidence="2" key="1">
    <citation type="submission" date="2022-09" db="EMBL/GenBank/DDBJ databases">
        <title>Fusarium specimens isolated from Avocado Roots.</title>
        <authorList>
            <person name="Stajich J."/>
            <person name="Roper C."/>
            <person name="Heimlech-Rivalta G."/>
        </authorList>
    </citation>
    <scope>NUCLEOTIDE SEQUENCE</scope>
    <source>
        <strain evidence="2">CF00136</strain>
    </source>
</reference>